<evidence type="ECO:0000256" key="1">
    <source>
        <dbReference type="SAM" id="MobiDB-lite"/>
    </source>
</evidence>
<dbReference type="EMBL" id="JAFBBO010000001">
    <property type="protein sequence ID" value="MBM7478556.1"/>
    <property type="molecule type" value="Genomic_DNA"/>
</dbReference>
<keyword evidence="2" id="KW-0812">Transmembrane</keyword>
<evidence type="ECO:0000313" key="4">
    <source>
        <dbReference type="Proteomes" id="UP000698059"/>
    </source>
</evidence>
<feature type="region of interest" description="Disordered" evidence="1">
    <location>
        <begin position="1"/>
        <end position="23"/>
    </location>
</feature>
<feature type="transmembrane region" description="Helical" evidence="2">
    <location>
        <begin position="110"/>
        <end position="134"/>
    </location>
</feature>
<accession>A0ABS2LDQ6</accession>
<feature type="transmembrane region" description="Helical" evidence="2">
    <location>
        <begin position="77"/>
        <end position="98"/>
    </location>
</feature>
<gene>
    <name evidence="3" type="ORF">JOD49_001476</name>
</gene>
<keyword evidence="4" id="KW-1185">Reference proteome</keyword>
<organism evidence="3 4">
    <name type="scientific">Oerskovia jenensis</name>
    <dbReference type="NCBI Taxonomy" id="162169"/>
    <lineage>
        <taxon>Bacteria</taxon>
        <taxon>Bacillati</taxon>
        <taxon>Actinomycetota</taxon>
        <taxon>Actinomycetes</taxon>
        <taxon>Micrococcales</taxon>
        <taxon>Cellulomonadaceae</taxon>
        <taxon>Oerskovia</taxon>
    </lineage>
</organism>
<dbReference type="RefSeq" id="WP_205306607.1">
    <property type="nucleotide sequence ID" value="NZ_BAAAVF010000008.1"/>
</dbReference>
<name>A0ABS2LDQ6_9CELL</name>
<sequence length="137" mass="14105">MPDDEVATSPHDPPRPTATVHPARPAHPVRRAVLLTAAALVVLVWSATLEVVCAAAWGSPDGSLDMLPPCPAQSTRTGAATVSAGVVVVSLVLLLAARRQAWARRPGAERLVFVAFVLVTAVAVVAALFSTGFAPAI</sequence>
<keyword evidence="2" id="KW-0472">Membrane</keyword>
<evidence type="ECO:0000313" key="3">
    <source>
        <dbReference type="EMBL" id="MBM7478556.1"/>
    </source>
</evidence>
<proteinExistence type="predicted"/>
<protein>
    <submittedName>
        <fullName evidence="3">Uncharacterized protein</fullName>
    </submittedName>
</protein>
<feature type="transmembrane region" description="Helical" evidence="2">
    <location>
        <begin position="32"/>
        <end position="57"/>
    </location>
</feature>
<comment type="caution">
    <text evidence="3">The sequence shown here is derived from an EMBL/GenBank/DDBJ whole genome shotgun (WGS) entry which is preliminary data.</text>
</comment>
<reference evidence="3 4" key="1">
    <citation type="submission" date="2021-01" db="EMBL/GenBank/DDBJ databases">
        <title>Sequencing the genomes of 1000 actinobacteria strains.</title>
        <authorList>
            <person name="Klenk H.-P."/>
        </authorList>
    </citation>
    <scope>NUCLEOTIDE SEQUENCE [LARGE SCALE GENOMIC DNA]</scope>
    <source>
        <strain evidence="3 4">DSM 46000</strain>
    </source>
</reference>
<dbReference type="Proteomes" id="UP000698059">
    <property type="component" value="Unassembled WGS sequence"/>
</dbReference>
<evidence type="ECO:0000256" key="2">
    <source>
        <dbReference type="SAM" id="Phobius"/>
    </source>
</evidence>
<keyword evidence="2" id="KW-1133">Transmembrane helix</keyword>